<evidence type="ECO:0000313" key="1">
    <source>
        <dbReference type="EMBL" id="SEK09030.1"/>
    </source>
</evidence>
<accession>A0AAQ1GKR4</accession>
<comment type="caution">
    <text evidence="1">The sequence shown here is derived from an EMBL/GenBank/DDBJ whole genome shotgun (WGS) entry which is preliminary data.</text>
</comment>
<dbReference type="Gene3D" id="3.20.20.80">
    <property type="entry name" value="Glycosidases"/>
    <property type="match status" value="1"/>
</dbReference>
<name>A0AAQ1GKR4_9BURK</name>
<sequence length="318" mass="34396">MARCIAQPGAYSGAVARTHVACLACLTFLTCLTQRCTRAAVAALCALAAAGCTLQVPAHADALAQGVVWQPDNDHLDLRGNWDKLGVNELLVQWIAVDDVAYMAGAGLPAPRVPDWVRISNEPWARGVIVGLAGFADEKKARANMEELVERSLRLAKVRPPVHITGWYFPVEADPTWADAARMGPLLERLPKPLWISVYDTSNIGGEAFAKWLDGWLPRDVGVLLQDGCGVYARGPAAAREYADALAAHLGKKRVRVIAEAFRPKQGGGFRAATAAELAPQLEAYRGYRVYVFDGPHYLSPELVDGLLAIRHGEGKAR</sequence>
<gene>
    <name evidence="1" type="ORF">SAMN05216550_11787</name>
</gene>
<evidence type="ECO:0000313" key="2">
    <source>
        <dbReference type="Proteomes" id="UP000183529"/>
    </source>
</evidence>
<proteinExistence type="predicted"/>
<dbReference type="EMBL" id="FNZM01000017">
    <property type="protein sequence ID" value="SEK09030.1"/>
    <property type="molecule type" value="Genomic_DNA"/>
</dbReference>
<dbReference type="AlphaFoldDB" id="A0AAQ1GKR4"/>
<reference evidence="1 2" key="1">
    <citation type="submission" date="2016-10" db="EMBL/GenBank/DDBJ databases">
        <authorList>
            <person name="Varghese N."/>
            <person name="Submissions S."/>
        </authorList>
    </citation>
    <scope>NUCLEOTIDE SEQUENCE [LARGE SCALE GENOMIC DNA]</scope>
    <source>
        <strain evidence="1 2">LMG 22274</strain>
    </source>
</reference>
<dbReference type="RefSeq" id="WP_074986368.1">
    <property type="nucleotide sequence ID" value="NZ_CADFGN010000003.1"/>
</dbReference>
<dbReference type="Proteomes" id="UP000183529">
    <property type="component" value="Unassembled WGS sequence"/>
</dbReference>
<organism evidence="1 2">
    <name type="scientific">Paraburkholderia tropica</name>
    <dbReference type="NCBI Taxonomy" id="92647"/>
    <lineage>
        <taxon>Bacteria</taxon>
        <taxon>Pseudomonadati</taxon>
        <taxon>Pseudomonadota</taxon>
        <taxon>Betaproteobacteria</taxon>
        <taxon>Burkholderiales</taxon>
        <taxon>Burkholderiaceae</taxon>
        <taxon>Paraburkholderia</taxon>
    </lineage>
</organism>
<protein>
    <submittedName>
        <fullName evidence="1">Uncharacterized protein</fullName>
    </submittedName>
</protein>